<sequence>MTALPPVVDEQTWREALAELRVREKAATRELDAIAAARRRLPAVKMPEYHLTAEDGSTVTLADVFDGRSQLVVYNHMWTDGATWQCSGCTGGTAQFARPDIVEPLDARFVIVTNGPMDEILAYKKRVGNLMTWYSSAGSPFGADVDAGPNEGFGYNVFLRDGEDVYRTWYTEGRGAEQFMLTFAIADVLPYGRQEEWQDVPDGWPQHPTYEGWPSSKDIAERYGDPTA</sequence>
<name>A0A371NPH2_9MICO</name>
<dbReference type="EMBL" id="QUAB01000048">
    <property type="protein sequence ID" value="REJ04094.1"/>
    <property type="molecule type" value="Genomic_DNA"/>
</dbReference>
<organism evidence="2 3">
    <name type="scientific">Microbacterium bovistercoris</name>
    <dbReference type="NCBI Taxonomy" id="2293570"/>
    <lineage>
        <taxon>Bacteria</taxon>
        <taxon>Bacillati</taxon>
        <taxon>Actinomycetota</taxon>
        <taxon>Actinomycetes</taxon>
        <taxon>Micrococcales</taxon>
        <taxon>Microbacteriaceae</taxon>
        <taxon>Microbacterium</taxon>
    </lineage>
</organism>
<proteinExistence type="predicted"/>
<dbReference type="AlphaFoldDB" id="A0A371NPH2"/>
<dbReference type="Proteomes" id="UP000262172">
    <property type="component" value="Unassembled WGS sequence"/>
</dbReference>
<accession>A0A371NPH2</accession>
<evidence type="ECO:0000256" key="1">
    <source>
        <dbReference type="SAM" id="MobiDB-lite"/>
    </source>
</evidence>
<dbReference type="OrthoDB" id="4721017at2"/>
<dbReference type="SUPFAM" id="SSF52833">
    <property type="entry name" value="Thioredoxin-like"/>
    <property type="match status" value="1"/>
</dbReference>
<evidence type="ECO:0000313" key="2">
    <source>
        <dbReference type="EMBL" id="REJ04094.1"/>
    </source>
</evidence>
<keyword evidence="3" id="KW-1185">Reference proteome</keyword>
<dbReference type="InterPro" id="IPR036249">
    <property type="entry name" value="Thioredoxin-like_sf"/>
</dbReference>
<comment type="caution">
    <text evidence="2">The sequence shown here is derived from an EMBL/GenBank/DDBJ whole genome shotgun (WGS) entry which is preliminary data.</text>
</comment>
<feature type="compositionally biased region" description="Basic and acidic residues" evidence="1">
    <location>
        <begin position="218"/>
        <end position="228"/>
    </location>
</feature>
<dbReference type="RefSeq" id="WP_116243611.1">
    <property type="nucleotide sequence ID" value="NZ_QUAB01000048.1"/>
</dbReference>
<protein>
    <submittedName>
        <fullName evidence="2">DUF899 domain-containing protein</fullName>
    </submittedName>
</protein>
<evidence type="ECO:0000313" key="3">
    <source>
        <dbReference type="Proteomes" id="UP000262172"/>
    </source>
</evidence>
<feature type="region of interest" description="Disordered" evidence="1">
    <location>
        <begin position="204"/>
        <end position="228"/>
    </location>
</feature>
<gene>
    <name evidence="2" type="ORF">DY023_17465</name>
</gene>
<dbReference type="Pfam" id="PF05988">
    <property type="entry name" value="DUF899"/>
    <property type="match status" value="1"/>
</dbReference>
<reference evidence="2 3" key="1">
    <citation type="submission" date="2018-08" db="EMBL/GenBank/DDBJ databases">
        <title>Isolation, diversity and antifungal activity of Actinobacteria from cow dung.</title>
        <authorList>
            <person name="Ling L."/>
        </authorList>
    </citation>
    <scope>NUCLEOTIDE SEQUENCE [LARGE SCALE GENOMIC DNA]</scope>
    <source>
        <strain evidence="2 3">NEAU-LLE</strain>
    </source>
</reference>
<dbReference type="InterPro" id="IPR010296">
    <property type="entry name" value="DUF899_thioredox"/>
</dbReference>